<feature type="domain" description="Ubiquitin-like" evidence="2">
    <location>
        <begin position="53"/>
        <end position="128"/>
    </location>
</feature>
<dbReference type="STRING" id="4432.A0A1U7Z2J5"/>
<sequence>MPGLFCLLIGEAQQHSKNMNKVLIGIPGRMGSNDANELMISGSDEAECSEATVEIKIKTLDSQTYTLRVNKCVPVPALKEQIATITGVLSEQQRLICRGKVLKDDQLLSAYHVEDGHTLHLVVRQPVPPSSASTMGFIGPEGSPDHPASEPTTNTSHSQGNQVAHSVVLGTFNIADQGDGVLPDINRIVSAVLGSIFTNIGSGSEGANHREPASERLERTSGASVPSDSVRSQPGQPTAGVQSDPLHGAFRLPTPASLGPLQAPVIPDSLATLSQYINRMRHEFRVIARSHSSNSQPASTPGNEGRDYDSASRSNEGQAGLPTPASLAEVILSTRQMLIDQAGECLYQLTRQLEDQGNITDPLMRMTIQSNAMRSGVFLQNLGALLLELGRATMMLRMGRTPSEAVVNAGPSVFISNSGPNPIMVQPLPFQPGTSFGAVPIGAVHPGSSLVGGTLGSGFIPRNIDIRIRTATGSSVPTANVNQGEQAGVRQPSGPTNSVRPSGSASGASGSPSFAGESGVRVVPIRTVVAAVPAPVNRPASDSSGSSIGLFYPLLARVQHVTSGHFNSTRDSQVSGDRPPSVPETVRHPIPESVVQNQNISLHIGTSRDADSANVVVQNQQGSLPTSSSRQSQPSDSNNNNNNNNNNNLSSGRIQNGQESAAHISNRFDQLLRTIFPGEQISVGEANFPGMSTGSATEHVGTAGSTANAREATSRVESDDGIFLSNLLRQVMPVISQVTAIEQNAPLPEGVGASEHRTAHDSSTQTTESSNSGTTRRCSDNLPTPPDSKRQKRE</sequence>
<accession>A0A1U7Z2J5</accession>
<feature type="compositionally biased region" description="Low complexity" evidence="1">
    <location>
        <begin position="502"/>
        <end position="517"/>
    </location>
</feature>
<dbReference type="FunCoup" id="A0A1U7Z2J5">
    <property type="interactions" value="1109"/>
</dbReference>
<dbReference type="InParanoid" id="A0A1U7Z2J5"/>
<dbReference type="PANTHER" id="PTHR15204:SF0">
    <property type="entry name" value="LARGE PROLINE-RICH PROTEIN BAG6"/>
    <property type="match status" value="1"/>
</dbReference>
<feature type="compositionally biased region" description="Polar residues" evidence="1">
    <location>
        <begin position="761"/>
        <end position="776"/>
    </location>
</feature>
<dbReference type="AlphaFoldDB" id="A0A1U7Z2J5"/>
<gene>
    <name evidence="4" type="primary">LOC104588575</name>
</gene>
<dbReference type="GeneID" id="104588575"/>
<feature type="region of interest" description="Disordered" evidence="1">
    <location>
        <begin position="566"/>
        <end position="591"/>
    </location>
</feature>
<feature type="compositionally biased region" description="Polar residues" evidence="1">
    <location>
        <begin position="475"/>
        <end position="485"/>
    </location>
</feature>
<dbReference type="KEGG" id="nnu:104588575"/>
<dbReference type="FunFam" id="3.10.20.90:FF:000154">
    <property type="entry name" value="Large proline-rich protein BAG6"/>
    <property type="match status" value="1"/>
</dbReference>
<dbReference type="Proteomes" id="UP000189703">
    <property type="component" value="Unplaced"/>
</dbReference>
<feature type="region of interest" description="Disordered" evidence="1">
    <location>
        <begin position="200"/>
        <end position="254"/>
    </location>
</feature>
<feature type="region of interest" description="Disordered" evidence="1">
    <location>
        <begin position="475"/>
        <end position="517"/>
    </location>
</feature>
<dbReference type="Gene3D" id="3.10.20.90">
    <property type="entry name" value="Phosphatidylinositol 3-kinase Catalytic Subunit, Chain A, domain 1"/>
    <property type="match status" value="1"/>
</dbReference>
<proteinExistence type="predicted"/>
<dbReference type="GO" id="GO:0031593">
    <property type="term" value="F:polyubiquitin modification-dependent protein binding"/>
    <property type="evidence" value="ECO:0000318"/>
    <property type="project" value="GO_Central"/>
</dbReference>
<dbReference type="eggNOG" id="KOG4248">
    <property type="taxonomic scope" value="Eukaryota"/>
</dbReference>
<dbReference type="PROSITE" id="PS50053">
    <property type="entry name" value="UBIQUITIN_2"/>
    <property type="match status" value="1"/>
</dbReference>
<organism evidence="3 4">
    <name type="scientific">Nelumbo nucifera</name>
    <name type="common">Sacred lotus</name>
    <dbReference type="NCBI Taxonomy" id="4432"/>
    <lineage>
        <taxon>Eukaryota</taxon>
        <taxon>Viridiplantae</taxon>
        <taxon>Streptophyta</taxon>
        <taxon>Embryophyta</taxon>
        <taxon>Tracheophyta</taxon>
        <taxon>Spermatophyta</taxon>
        <taxon>Magnoliopsida</taxon>
        <taxon>Proteales</taxon>
        <taxon>Nelumbonaceae</taxon>
        <taxon>Nelumbo</taxon>
    </lineage>
</organism>
<protein>
    <submittedName>
        <fullName evidence="4">Large proline-rich protein BAG6-like</fullName>
    </submittedName>
</protein>
<evidence type="ECO:0000259" key="2">
    <source>
        <dbReference type="PROSITE" id="PS50053"/>
    </source>
</evidence>
<dbReference type="OMA" id="RIVPIRT"/>
<feature type="region of interest" description="Disordered" evidence="1">
    <location>
        <begin position="619"/>
        <end position="654"/>
    </location>
</feature>
<feature type="compositionally biased region" description="Polar residues" evidence="1">
    <location>
        <begin position="566"/>
        <end position="575"/>
    </location>
</feature>
<feature type="region of interest" description="Disordered" evidence="1">
    <location>
        <begin position="694"/>
        <end position="713"/>
    </location>
</feature>
<dbReference type="InterPro" id="IPR019956">
    <property type="entry name" value="Ubiquitin_dom"/>
</dbReference>
<feature type="region of interest" description="Disordered" evidence="1">
    <location>
        <begin position="288"/>
        <end position="322"/>
    </location>
</feature>
<dbReference type="PANTHER" id="PTHR15204">
    <property type="entry name" value="LARGE PROLINE-RICH PROTEIN BAG6"/>
    <property type="match status" value="1"/>
</dbReference>
<feature type="compositionally biased region" description="Basic and acidic residues" evidence="1">
    <location>
        <begin position="207"/>
        <end position="219"/>
    </location>
</feature>
<dbReference type="PRINTS" id="PR00348">
    <property type="entry name" value="UBIQUITIN"/>
</dbReference>
<feature type="compositionally biased region" description="Polar residues" evidence="1">
    <location>
        <begin position="221"/>
        <end position="241"/>
    </location>
</feature>
<reference evidence="4" key="1">
    <citation type="submission" date="2025-08" db="UniProtKB">
        <authorList>
            <consortium name="RefSeq"/>
        </authorList>
    </citation>
    <scope>IDENTIFICATION</scope>
</reference>
<dbReference type="OrthoDB" id="267397at2759"/>
<keyword evidence="3" id="KW-1185">Reference proteome</keyword>
<evidence type="ECO:0000313" key="3">
    <source>
        <dbReference type="Proteomes" id="UP000189703"/>
    </source>
</evidence>
<dbReference type="InterPro" id="IPR000626">
    <property type="entry name" value="Ubiquitin-like_dom"/>
</dbReference>
<dbReference type="SUPFAM" id="SSF54236">
    <property type="entry name" value="Ubiquitin-like"/>
    <property type="match status" value="1"/>
</dbReference>
<feature type="compositionally biased region" description="Polar residues" evidence="1">
    <location>
        <begin position="290"/>
        <end position="302"/>
    </location>
</feature>
<dbReference type="RefSeq" id="XP_010244866.1">
    <property type="nucleotide sequence ID" value="XM_010246564.2"/>
</dbReference>
<feature type="region of interest" description="Disordered" evidence="1">
    <location>
        <begin position="748"/>
        <end position="794"/>
    </location>
</feature>
<dbReference type="SMART" id="SM00213">
    <property type="entry name" value="UBQ"/>
    <property type="match status" value="1"/>
</dbReference>
<feature type="compositionally biased region" description="Polar residues" evidence="1">
    <location>
        <begin position="150"/>
        <end position="161"/>
    </location>
</feature>
<dbReference type="GO" id="GO:0051787">
    <property type="term" value="F:misfolded protein binding"/>
    <property type="evidence" value="ECO:0000318"/>
    <property type="project" value="GO_Central"/>
</dbReference>
<dbReference type="Pfam" id="PF00240">
    <property type="entry name" value="ubiquitin"/>
    <property type="match status" value="1"/>
</dbReference>
<name>A0A1U7Z2J5_NELNU</name>
<feature type="compositionally biased region" description="Low complexity" evidence="1">
    <location>
        <begin position="623"/>
        <end position="648"/>
    </location>
</feature>
<dbReference type="GO" id="GO:0036503">
    <property type="term" value="P:ERAD pathway"/>
    <property type="evidence" value="ECO:0000318"/>
    <property type="project" value="GO_Central"/>
</dbReference>
<dbReference type="CDD" id="cd17039">
    <property type="entry name" value="Ubl_ubiquitin_like"/>
    <property type="match status" value="1"/>
</dbReference>
<evidence type="ECO:0000256" key="1">
    <source>
        <dbReference type="SAM" id="MobiDB-lite"/>
    </source>
</evidence>
<evidence type="ECO:0000313" key="4">
    <source>
        <dbReference type="RefSeq" id="XP_010244866.1"/>
    </source>
</evidence>
<feature type="region of interest" description="Disordered" evidence="1">
    <location>
        <begin position="130"/>
        <end position="161"/>
    </location>
</feature>
<dbReference type="GO" id="GO:0071818">
    <property type="term" value="C:BAT3 complex"/>
    <property type="evidence" value="ECO:0000318"/>
    <property type="project" value="GO_Central"/>
</dbReference>
<dbReference type="InterPro" id="IPR029071">
    <property type="entry name" value="Ubiquitin-like_domsf"/>
</dbReference>